<dbReference type="Pfam" id="PF01151">
    <property type="entry name" value="ELO"/>
    <property type="match status" value="1"/>
</dbReference>
<evidence type="ECO:0000256" key="3">
    <source>
        <dbReference type="ARBA" id="ARBA00022516"/>
    </source>
</evidence>
<keyword evidence="9 11" id="KW-0472">Membrane</keyword>
<evidence type="ECO:0000256" key="4">
    <source>
        <dbReference type="ARBA" id="ARBA00022679"/>
    </source>
</evidence>
<dbReference type="EMBL" id="AZBU02000004">
    <property type="protein sequence ID" value="TKR80971.1"/>
    <property type="molecule type" value="Genomic_DNA"/>
</dbReference>
<dbReference type="InterPro" id="IPR030457">
    <property type="entry name" value="ELO_CS"/>
</dbReference>
<organism evidence="12 13">
    <name type="scientific">Steinernema carpocapsae</name>
    <name type="common">Entomopathogenic nematode</name>
    <dbReference type="NCBI Taxonomy" id="34508"/>
    <lineage>
        <taxon>Eukaryota</taxon>
        <taxon>Metazoa</taxon>
        <taxon>Ecdysozoa</taxon>
        <taxon>Nematoda</taxon>
        <taxon>Chromadorea</taxon>
        <taxon>Rhabditida</taxon>
        <taxon>Tylenchina</taxon>
        <taxon>Panagrolaimomorpha</taxon>
        <taxon>Strongyloidoidea</taxon>
        <taxon>Steinernematidae</taxon>
        <taxon>Steinernema</taxon>
    </lineage>
</organism>
<evidence type="ECO:0000256" key="7">
    <source>
        <dbReference type="ARBA" id="ARBA00022989"/>
    </source>
</evidence>
<protein>
    <recommendedName>
        <fullName evidence="11">Elongation of very long chain fatty acids protein</fullName>
        <ecNumber evidence="11">2.3.1.199</ecNumber>
    </recommendedName>
    <alternativeName>
        <fullName evidence="11">Very-long-chain 3-oxoacyl-CoA synthase</fullName>
    </alternativeName>
</protein>
<dbReference type="GO" id="GO:0034625">
    <property type="term" value="P:fatty acid elongation, monounsaturated fatty acid"/>
    <property type="evidence" value="ECO:0007669"/>
    <property type="project" value="TreeGrafter"/>
</dbReference>
<keyword evidence="6 11" id="KW-0276">Fatty acid metabolism</keyword>
<keyword evidence="3 11" id="KW-0444">Lipid biosynthesis</keyword>
<reference evidence="12 13" key="1">
    <citation type="journal article" date="2015" name="Genome Biol.">
        <title>Comparative genomics of Steinernema reveals deeply conserved gene regulatory networks.</title>
        <authorList>
            <person name="Dillman A.R."/>
            <person name="Macchietto M."/>
            <person name="Porter C.F."/>
            <person name="Rogers A."/>
            <person name="Williams B."/>
            <person name="Antoshechkin I."/>
            <person name="Lee M.M."/>
            <person name="Goodwin Z."/>
            <person name="Lu X."/>
            <person name="Lewis E.E."/>
            <person name="Goodrich-Blair H."/>
            <person name="Stock S.P."/>
            <person name="Adams B.J."/>
            <person name="Sternberg P.W."/>
            <person name="Mortazavi A."/>
        </authorList>
    </citation>
    <scope>NUCLEOTIDE SEQUENCE [LARGE SCALE GENOMIC DNA]</scope>
    <source>
        <strain evidence="12 13">ALL</strain>
    </source>
</reference>
<sequence length="285" mass="32922">MDLPYEELKAKLGQFHFDPVGFWNIVAAKEFPEAAAKSWIRDHQPLAIQVSIAYVLLVFGTKWFMKNREPFNLSLPLSIWNFFLAAFSIAGTLIMGSEFFGTIKEKGVMHSYLIIDDFTKGRNGLWVFLFIASKLIELVDTAFVVLRKRPLMFLHWYHHALTVLNAYYCYPHSPAFSRWGIYLNFGVHAFMYSYYFLRSLKFKLPGILAKIITSLQILQFVISCAILTHVGFLVYGKGLKCDFESHVFTFAAFMDTTYLILFINFFLRSYILSGGKAKYSKPKSH</sequence>
<dbReference type="AlphaFoldDB" id="A0A4U5NEN7"/>
<dbReference type="PANTHER" id="PTHR11157:SF26">
    <property type="entry name" value="ELONGATION OF LONG CHAIN FATTY ACIDS PROTEIN 1"/>
    <property type="match status" value="1"/>
</dbReference>
<dbReference type="STRING" id="34508.A0A4U5NEN7"/>
<evidence type="ECO:0000256" key="6">
    <source>
        <dbReference type="ARBA" id="ARBA00022832"/>
    </source>
</evidence>
<keyword evidence="13" id="KW-1185">Reference proteome</keyword>
<keyword evidence="5 11" id="KW-0812">Transmembrane</keyword>
<keyword evidence="8 11" id="KW-0443">Lipid metabolism</keyword>
<keyword evidence="10 11" id="KW-0275">Fatty acid biosynthesis</keyword>
<dbReference type="InterPro" id="IPR002076">
    <property type="entry name" value="ELO_fam"/>
</dbReference>
<comment type="subcellular location">
    <subcellularLocation>
        <location evidence="1">Membrane</location>
        <topology evidence="1">Multi-pass membrane protein</topology>
    </subcellularLocation>
</comment>
<name>A0A4U5NEN7_STECR</name>
<gene>
    <name evidence="12" type="ORF">L596_014931</name>
</gene>
<evidence type="ECO:0000313" key="12">
    <source>
        <dbReference type="EMBL" id="TKR80971.1"/>
    </source>
</evidence>
<evidence type="ECO:0000256" key="1">
    <source>
        <dbReference type="ARBA" id="ARBA00004141"/>
    </source>
</evidence>
<comment type="pathway">
    <text evidence="2">Lipid metabolism; fatty acid biosynthesis.</text>
</comment>
<evidence type="ECO:0000256" key="5">
    <source>
        <dbReference type="ARBA" id="ARBA00022692"/>
    </source>
</evidence>
<keyword evidence="7 11" id="KW-1133">Transmembrane helix</keyword>
<comment type="similarity">
    <text evidence="11">Belongs to the ELO family.</text>
</comment>
<reference evidence="12 13" key="2">
    <citation type="journal article" date="2019" name="G3 (Bethesda)">
        <title>Hybrid Assembly of the Genome of the Entomopathogenic Nematode Steinernema carpocapsae Identifies the X-Chromosome.</title>
        <authorList>
            <person name="Serra L."/>
            <person name="Macchietto M."/>
            <person name="Macias-Munoz A."/>
            <person name="McGill C.J."/>
            <person name="Rodriguez I.M."/>
            <person name="Rodriguez B."/>
            <person name="Murad R."/>
            <person name="Mortazavi A."/>
        </authorList>
    </citation>
    <scope>NUCLEOTIDE SEQUENCE [LARGE SCALE GENOMIC DNA]</scope>
    <source>
        <strain evidence="12 13">ALL</strain>
    </source>
</reference>
<keyword evidence="4 11" id="KW-0808">Transferase</keyword>
<comment type="catalytic activity">
    <reaction evidence="11">
        <text>a very-long-chain acyl-CoA + malonyl-CoA + H(+) = a very-long-chain 3-oxoacyl-CoA + CO2 + CoA</text>
        <dbReference type="Rhea" id="RHEA:32727"/>
        <dbReference type="ChEBI" id="CHEBI:15378"/>
        <dbReference type="ChEBI" id="CHEBI:16526"/>
        <dbReference type="ChEBI" id="CHEBI:57287"/>
        <dbReference type="ChEBI" id="CHEBI:57384"/>
        <dbReference type="ChEBI" id="CHEBI:90725"/>
        <dbReference type="ChEBI" id="CHEBI:90736"/>
        <dbReference type="EC" id="2.3.1.199"/>
    </reaction>
</comment>
<dbReference type="GO" id="GO:0042761">
    <property type="term" value="P:very long-chain fatty acid biosynthetic process"/>
    <property type="evidence" value="ECO:0007669"/>
    <property type="project" value="TreeGrafter"/>
</dbReference>
<accession>A0A4U5NEN7</accession>
<dbReference type="GO" id="GO:0005789">
    <property type="term" value="C:endoplasmic reticulum membrane"/>
    <property type="evidence" value="ECO:0007669"/>
    <property type="project" value="TreeGrafter"/>
</dbReference>
<dbReference type="PANTHER" id="PTHR11157">
    <property type="entry name" value="FATTY ACID ACYL TRANSFERASE-RELATED"/>
    <property type="match status" value="1"/>
</dbReference>
<feature type="transmembrane region" description="Helical" evidence="11">
    <location>
        <begin position="46"/>
        <end position="65"/>
    </location>
</feature>
<dbReference type="GO" id="GO:0030148">
    <property type="term" value="P:sphingolipid biosynthetic process"/>
    <property type="evidence" value="ECO:0007669"/>
    <property type="project" value="TreeGrafter"/>
</dbReference>
<evidence type="ECO:0000256" key="9">
    <source>
        <dbReference type="ARBA" id="ARBA00023136"/>
    </source>
</evidence>
<dbReference type="GO" id="GO:0009922">
    <property type="term" value="F:fatty acid elongase activity"/>
    <property type="evidence" value="ECO:0007669"/>
    <property type="project" value="UniProtKB-EC"/>
</dbReference>
<evidence type="ECO:0000256" key="11">
    <source>
        <dbReference type="RuleBase" id="RU361115"/>
    </source>
</evidence>
<feature type="transmembrane region" description="Helical" evidence="11">
    <location>
        <begin position="247"/>
        <end position="267"/>
    </location>
</feature>
<evidence type="ECO:0000313" key="13">
    <source>
        <dbReference type="Proteomes" id="UP000298663"/>
    </source>
</evidence>
<evidence type="ECO:0000256" key="10">
    <source>
        <dbReference type="ARBA" id="ARBA00023160"/>
    </source>
</evidence>
<dbReference type="Proteomes" id="UP000298663">
    <property type="component" value="Unassembled WGS sequence"/>
</dbReference>
<dbReference type="OrthoDB" id="10259681at2759"/>
<dbReference type="GO" id="GO:0034626">
    <property type="term" value="P:fatty acid elongation, polyunsaturated fatty acid"/>
    <property type="evidence" value="ECO:0007669"/>
    <property type="project" value="TreeGrafter"/>
</dbReference>
<dbReference type="EC" id="2.3.1.199" evidence="11"/>
<dbReference type="GO" id="GO:0019367">
    <property type="term" value="P:fatty acid elongation, saturated fatty acid"/>
    <property type="evidence" value="ECO:0007669"/>
    <property type="project" value="TreeGrafter"/>
</dbReference>
<feature type="transmembrane region" description="Helical" evidence="11">
    <location>
        <begin position="217"/>
        <end position="235"/>
    </location>
</feature>
<feature type="transmembrane region" description="Helical" evidence="11">
    <location>
        <begin position="124"/>
        <end position="146"/>
    </location>
</feature>
<dbReference type="UniPathway" id="UPA00094"/>
<feature type="transmembrane region" description="Helical" evidence="11">
    <location>
        <begin position="77"/>
        <end position="103"/>
    </location>
</feature>
<dbReference type="PROSITE" id="PS01188">
    <property type="entry name" value="ELO"/>
    <property type="match status" value="1"/>
</dbReference>
<feature type="transmembrane region" description="Helical" evidence="11">
    <location>
        <begin position="179"/>
        <end position="197"/>
    </location>
</feature>
<proteinExistence type="inferred from homology"/>
<evidence type="ECO:0000256" key="2">
    <source>
        <dbReference type="ARBA" id="ARBA00005194"/>
    </source>
</evidence>
<comment type="caution">
    <text evidence="12">The sequence shown here is derived from an EMBL/GenBank/DDBJ whole genome shotgun (WGS) entry which is preliminary data.</text>
</comment>
<evidence type="ECO:0000256" key="8">
    <source>
        <dbReference type="ARBA" id="ARBA00023098"/>
    </source>
</evidence>